<dbReference type="Pfam" id="PF22939">
    <property type="entry name" value="WHD_GPIID"/>
    <property type="match status" value="1"/>
</dbReference>
<proteinExistence type="predicted"/>
<evidence type="ECO:0008006" key="6">
    <source>
        <dbReference type="Google" id="ProtNLM"/>
    </source>
</evidence>
<dbReference type="PROSITE" id="PS50088">
    <property type="entry name" value="ANK_REPEAT"/>
    <property type="match status" value="5"/>
</dbReference>
<feature type="repeat" description="ANK" evidence="2">
    <location>
        <begin position="1181"/>
        <end position="1213"/>
    </location>
</feature>
<feature type="repeat" description="ANK" evidence="2">
    <location>
        <begin position="1145"/>
        <end position="1180"/>
    </location>
</feature>
<feature type="domain" description="Nephrocystin 3-like N-terminal" evidence="4">
    <location>
        <begin position="262"/>
        <end position="427"/>
    </location>
</feature>
<dbReference type="InterPro" id="IPR054471">
    <property type="entry name" value="GPIID_WHD"/>
</dbReference>
<protein>
    <recommendedName>
        <fullName evidence="6">NACHT domain-containing protein</fullName>
    </recommendedName>
</protein>
<dbReference type="InterPro" id="IPR002110">
    <property type="entry name" value="Ankyrin_rpt"/>
</dbReference>
<evidence type="ECO:0000313" key="5">
    <source>
        <dbReference type="EMBL" id="VIO54258.1"/>
    </source>
</evidence>
<dbReference type="InterPro" id="IPR056884">
    <property type="entry name" value="NPHP3-like_N"/>
</dbReference>
<evidence type="ECO:0000259" key="3">
    <source>
        <dbReference type="Pfam" id="PF22939"/>
    </source>
</evidence>
<keyword evidence="1" id="KW-0677">Repeat</keyword>
<dbReference type="InterPro" id="IPR027417">
    <property type="entry name" value="P-loop_NTPase"/>
</dbReference>
<feature type="domain" description="GPI inositol-deacylase winged helix" evidence="3">
    <location>
        <begin position="537"/>
        <end position="609"/>
    </location>
</feature>
<feature type="repeat" description="ANK" evidence="2">
    <location>
        <begin position="739"/>
        <end position="771"/>
    </location>
</feature>
<dbReference type="SUPFAM" id="SSF52540">
    <property type="entry name" value="P-loop containing nucleoside triphosphate hydrolases"/>
    <property type="match status" value="1"/>
</dbReference>
<dbReference type="SUPFAM" id="SSF48403">
    <property type="entry name" value="Ankyrin repeat"/>
    <property type="match status" value="2"/>
</dbReference>
<dbReference type="PROSITE" id="PS50297">
    <property type="entry name" value="ANK_REP_REGION"/>
    <property type="match status" value="2"/>
</dbReference>
<evidence type="ECO:0000259" key="4">
    <source>
        <dbReference type="Pfam" id="PF24883"/>
    </source>
</evidence>
<feature type="repeat" description="ANK" evidence="2">
    <location>
        <begin position="1214"/>
        <end position="1246"/>
    </location>
</feature>
<gene>
    <name evidence="5" type="ORF">FUG_LOCUS114803</name>
</gene>
<dbReference type="Pfam" id="PF24883">
    <property type="entry name" value="NPHP3_N"/>
    <property type="match status" value="1"/>
</dbReference>
<dbReference type="SMART" id="SM00248">
    <property type="entry name" value="ANK"/>
    <property type="match status" value="8"/>
</dbReference>
<feature type="repeat" description="ANK" evidence="2">
    <location>
        <begin position="1112"/>
        <end position="1144"/>
    </location>
</feature>
<dbReference type="Pfam" id="PF12796">
    <property type="entry name" value="Ank_2"/>
    <property type="match status" value="2"/>
</dbReference>
<sequence>MQDVSAPLKESLGHYGIRLRRNFLALRLRLLTKRCQRPNTLKHPTEWLESFQKHRNRDERLLVACRKVGKHLEIIQAFVKALGFSVQVASAVMPILSPASLVVNAFAWLFGSFAAVKADLDKVETFFESISKRLESLIPLNKHLVGGRAPVVLQKRIVELFVSCLGICSVGERQVRKRLKTWVRKFKGEEDVDPALDRFTEADKALRDCISVSTLDATLSNQDSFLDDLTYRGELLGWISSTNYSNMHQRIREQTPHLVIGGRWLLTSELFTKWKEHDVDRIWYTGKPGAGKSVLASTVIEHLRSWVTEDETRKRTTMITHLYLSYTSSPDVKDLLGSILRQCQAETDSHPAVVAVFQKYRLQGLISDKVQPPKLEDIKEMLNAINQDKRMFIIIDALDEFEINSRRGLLKTIKEINSVVKIMVTSRVLNHLKFLQEGFETDTIEANDEDMDKYIDSVINSRPSLSPFASYYQRIKEVVKRQSGKMFILVRLHMDALSNVQHKAQLEHVLETLPSDLQEAYKDTMIRIRRQADGSSARALTTLGWVTFSERLLSIHELQHALAIAESHDDSPFDYLRQEREIISECCGLLIVDLDDMVGYVHRSAGEFFDRVKHSEFPEFDAQITLACIKYLSIPALVNRVSAMSPEFRPRTRLSTQDSFPLKGYAGQYLHKHHRRITNALDNEEVRNALYNFVLDDDKRLCYTTVVFRRNAYETRSTLLKGDTSPISFFDKVYSWSSEPLHALHIAAYLGNSRVVEILINDRQNINALDPCGQSPLVIALDSGLDFIASILLRNGSTVDLTTERGHGILLHCMEKDYKSVIEQIIGDCTERVPHQELLKIIGILCLFFFQSIRGILSAILTIRIQSALPKVETSSASSLDAGTSDEEQRASLESQMELLRYTYEGNIDCLEAALRNLTTEIKEISDGAELVYTDTGESDPNDIQPRYYDSSEFGSELDYVSSSIPHVSSNDYSDSNYGPIPNMVDSHVGRNLVESPPQWLSPSHVDLESDEFDADLGSAQITDISAQESSDINSETTIGEYDSQFSGDEVGIFEDAPSEGDQILASPLNKTDKIKITFLRTACFLAVENGKHEAMLSFLNRGVSPNLTNLQGQSLLHRATWRGDHKLVEILIDHGANVDQRDHNGRTPLLGNADLKKRGEMHLLKLLIERGANIDLRQREGCHELYEAAVFGDINAVDFFLEQGVDPSVTNNFGWTPLHGAAANGHYEIVKRLIRKGVNISPLSDTYETSLSLTQNGETHYDHILTGSRHYAEAIMRTRELDIQRKITRRDDIQNLLLAHGALTREGVTEEVGEDEIVRIVSNWPGWKDDSWWDEPGKLPPYYRRRG</sequence>
<reference evidence="5" key="1">
    <citation type="submission" date="2019-04" db="EMBL/GenBank/DDBJ databases">
        <authorList>
            <person name="Melise S."/>
            <person name="Noan J."/>
            <person name="Okalmin O."/>
        </authorList>
    </citation>
    <scope>NUCLEOTIDE SEQUENCE</scope>
    <source>
        <strain evidence="5">FN9</strain>
    </source>
</reference>
<dbReference type="Gene3D" id="1.25.40.20">
    <property type="entry name" value="Ankyrin repeat-containing domain"/>
    <property type="match status" value="2"/>
</dbReference>
<evidence type="ECO:0000256" key="2">
    <source>
        <dbReference type="PROSITE-ProRule" id="PRU00023"/>
    </source>
</evidence>
<evidence type="ECO:0000256" key="1">
    <source>
        <dbReference type="ARBA" id="ARBA00022737"/>
    </source>
</evidence>
<dbReference type="Gene3D" id="3.40.50.300">
    <property type="entry name" value="P-loop containing nucleotide triphosphate hydrolases"/>
    <property type="match status" value="1"/>
</dbReference>
<name>A0A4E9DQ00_GIBZA</name>
<keyword evidence="2" id="KW-0040">ANK repeat</keyword>
<accession>A0A4E9DQ00</accession>
<dbReference type="EMBL" id="CAAKMV010000088">
    <property type="protein sequence ID" value="VIO54258.1"/>
    <property type="molecule type" value="Genomic_DNA"/>
</dbReference>
<dbReference type="PANTHER" id="PTHR10039">
    <property type="entry name" value="AMELOGENIN"/>
    <property type="match status" value="1"/>
</dbReference>
<organism evidence="5">
    <name type="scientific">Gibberella zeae</name>
    <name type="common">Wheat head blight fungus</name>
    <name type="synonym">Fusarium graminearum</name>
    <dbReference type="NCBI Taxonomy" id="5518"/>
    <lineage>
        <taxon>Eukaryota</taxon>
        <taxon>Fungi</taxon>
        <taxon>Dikarya</taxon>
        <taxon>Ascomycota</taxon>
        <taxon>Pezizomycotina</taxon>
        <taxon>Sordariomycetes</taxon>
        <taxon>Hypocreomycetidae</taxon>
        <taxon>Hypocreales</taxon>
        <taxon>Nectriaceae</taxon>
        <taxon>Fusarium</taxon>
    </lineage>
</organism>
<dbReference type="InterPro" id="IPR036770">
    <property type="entry name" value="Ankyrin_rpt-contain_sf"/>
</dbReference>
<dbReference type="Pfam" id="PF13637">
    <property type="entry name" value="Ank_4"/>
    <property type="match status" value="1"/>
</dbReference>
<dbReference type="PANTHER" id="PTHR10039:SF15">
    <property type="entry name" value="NACHT DOMAIN-CONTAINING PROTEIN"/>
    <property type="match status" value="1"/>
</dbReference>